<evidence type="ECO:0000313" key="1">
    <source>
        <dbReference type="EMBL" id="KAL0443839.1"/>
    </source>
</evidence>
<sequence>MIVVPTIPASIAGSTPLRILVLLDDFGVFLLHALTLNREAPHKPLFPLKTSGVKFLKSPLSGISPVSSLKETLKYSSNVSLSKLMGIEPEILLQERSKYWRLFNLAKESGIGPCIDKSFVNRLRPRNRYWSSRKLPRVIGMCPVNELIPSERVVSLERFETEAGIFPLNLLFPRFRNSRLGSPLPMEDGRFPKSSLYESSRNCNVEMLKTDDGTSPFSLLDARMQCVKLDKSPISEGIFP</sequence>
<comment type="caution">
    <text evidence="1">The sequence shown here is derived from an EMBL/GenBank/DDBJ whole genome shotgun (WGS) entry which is preliminary data.</text>
</comment>
<dbReference type="EMBL" id="JACGWN010000007">
    <property type="protein sequence ID" value="KAL0443839.1"/>
    <property type="molecule type" value="Genomic_DNA"/>
</dbReference>
<organism evidence="1">
    <name type="scientific">Sesamum latifolium</name>
    <dbReference type="NCBI Taxonomy" id="2727402"/>
    <lineage>
        <taxon>Eukaryota</taxon>
        <taxon>Viridiplantae</taxon>
        <taxon>Streptophyta</taxon>
        <taxon>Embryophyta</taxon>
        <taxon>Tracheophyta</taxon>
        <taxon>Spermatophyta</taxon>
        <taxon>Magnoliopsida</taxon>
        <taxon>eudicotyledons</taxon>
        <taxon>Gunneridae</taxon>
        <taxon>Pentapetalae</taxon>
        <taxon>asterids</taxon>
        <taxon>lamiids</taxon>
        <taxon>Lamiales</taxon>
        <taxon>Pedaliaceae</taxon>
        <taxon>Sesamum</taxon>
    </lineage>
</organism>
<reference evidence="1" key="1">
    <citation type="submission" date="2020-06" db="EMBL/GenBank/DDBJ databases">
        <authorList>
            <person name="Li T."/>
            <person name="Hu X."/>
            <person name="Zhang T."/>
            <person name="Song X."/>
            <person name="Zhang H."/>
            <person name="Dai N."/>
            <person name="Sheng W."/>
            <person name="Hou X."/>
            <person name="Wei L."/>
        </authorList>
    </citation>
    <scope>NUCLEOTIDE SEQUENCE</scope>
    <source>
        <strain evidence="1">KEN1</strain>
        <tissue evidence="1">Leaf</tissue>
    </source>
</reference>
<accession>A0AAW2WPC0</accession>
<reference evidence="1" key="2">
    <citation type="journal article" date="2024" name="Plant">
        <title>Genomic evolution and insights into agronomic trait innovations of Sesamum species.</title>
        <authorList>
            <person name="Miao H."/>
            <person name="Wang L."/>
            <person name="Qu L."/>
            <person name="Liu H."/>
            <person name="Sun Y."/>
            <person name="Le M."/>
            <person name="Wang Q."/>
            <person name="Wei S."/>
            <person name="Zheng Y."/>
            <person name="Lin W."/>
            <person name="Duan Y."/>
            <person name="Cao H."/>
            <person name="Xiong S."/>
            <person name="Wang X."/>
            <person name="Wei L."/>
            <person name="Li C."/>
            <person name="Ma Q."/>
            <person name="Ju M."/>
            <person name="Zhao R."/>
            <person name="Li G."/>
            <person name="Mu C."/>
            <person name="Tian Q."/>
            <person name="Mei H."/>
            <person name="Zhang T."/>
            <person name="Gao T."/>
            <person name="Zhang H."/>
        </authorList>
    </citation>
    <scope>NUCLEOTIDE SEQUENCE</scope>
    <source>
        <strain evidence="1">KEN1</strain>
    </source>
</reference>
<dbReference type="AlphaFoldDB" id="A0AAW2WPC0"/>
<name>A0AAW2WPC0_9LAMI</name>
<proteinExistence type="predicted"/>
<protein>
    <submittedName>
        <fullName evidence="1">Uncharacterized protein</fullName>
    </submittedName>
</protein>
<gene>
    <name evidence="1" type="ORF">Slati_2106600</name>
</gene>